<dbReference type="Gene3D" id="3.40.50.300">
    <property type="entry name" value="P-loop containing nucleotide triphosphate hydrolases"/>
    <property type="match status" value="1"/>
</dbReference>
<dbReference type="OrthoDB" id="288532at2"/>
<dbReference type="SUPFAM" id="SSF52540">
    <property type="entry name" value="P-loop containing nucleoside triphosphate hydrolases"/>
    <property type="match status" value="1"/>
</dbReference>
<dbReference type="Proteomes" id="UP000198644">
    <property type="component" value="Unassembled WGS sequence"/>
</dbReference>
<dbReference type="EMBL" id="FOYW01000001">
    <property type="protein sequence ID" value="SFR58684.1"/>
    <property type="molecule type" value="Genomic_DNA"/>
</dbReference>
<name>A0A1I6HW77_9GAMM</name>
<dbReference type="RefSeq" id="WP_092010569.1">
    <property type="nucleotide sequence ID" value="NZ_FOYW01000001.1"/>
</dbReference>
<proteinExistence type="predicted"/>
<dbReference type="STRING" id="650891.SAMN05216203_1604"/>
<reference evidence="1 2" key="1">
    <citation type="submission" date="2016-10" db="EMBL/GenBank/DDBJ databases">
        <authorList>
            <person name="de Groot N.N."/>
        </authorList>
    </citation>
    <scope>NUCLEOTIDE SEQUENCE [LARGE SCALE GENOMIC DNA]</scope>
    <source>
        <strain evidence="1 2">CGMCC 1.9167</strain>
    </source>
</reference>
<evidence type="ECO:0008006" key="3">
    <source>
        <dbReference type="Google" id="ProtNLM"/>
    </source>
</evidence>
<evidence type="ECO:0000313" key="1">
    <source>
        <dbReference type="EMBL" id="SFR58684.1"/>
    </source>
</evidence>
<keyword evidence="2" id="KW-1185">Reference proteome</keyword>
<accession>A0A1I6HW77</accession>
<evidence type="ECO:0000313" key="2">
    <source>
        <dbReference type="Proteomes" id="UP000198644"/>
    </source>
</evidence>
<dbReference type="InterPro" id="IPR027417">
    <property type="entry name" value="P-loop_NTPase"/>
</dbReference>
<dbReference type="AlphaFoldDB" id="A0A1I6HW77"/>
<sequence length="228" mass="26950">MIVSHKYRFIFIKTLKTAGTSVEVFLSDHCSEDDIVTPVFPPEKSHVPRNHKGLWNPVYDLIEKDGRGIRRAARDLLARRKFYNHIPARILRHRLPSDVWNNYFKFCIERNPWDKTLSHFHMVRERTGGVLTFDEYLASGKFCFNHPIYLDNNGDLLVDRVIRYESLSDELAEVFSMLDVPYDGKLGVQAKSEHRRDKRPYTEVYSEASRKIVENAFRTEIRLHDYQF</sequence>
<organism evidence="1 2">
    <name type="scientific">Marinobacter daqiaonensis</name>
    <dbReference type="NCBI Taxonomy" id="650891"/>
    <lineage>
        <taxon>Bacteria</taxon>
        <taxon>Pseudomonadati</taxon>
        <taxon>Pseudomonadota</taxon>
        <taxon>Gammaproteobacteria</taxon>
        <taxon>Pseudomonadales</taxon>
        <taxon>Marinobacteraceae</taxon>
        <taxon>Marinobacter</taxon>
    </lineage>
</organism>
<gene>
    <name evidence="1" type="ORF">SAMN05216203_1604</name>
</gene>
<protein>
    <recommendedName>
        <fullName evidence="3">Sulfotransferase family protein</fullName>
    </recommendedName>
</protein>